<dbReference type="EMBL" id="FJ848882">
    <property type="protein sequence ID" value="ACU46859.1"/>
    <property type="molecule type" value="Genomic_DNA"/>
</dbReference>
<keyword evidence="2" id="KW-1185">Reference proteome</keyword>
<evidence type="ECO:0000313" key="1">
    <source>
        <dbReference type="EMBL" id="ACU46859.1"/>
    </source>
</evidence>
<dbReference type="RefSeq" id="YP_003127333.1">
    <property type="nucleotide sequence ID" value="NC_013155.1"/>
</dbReference>
<dbReference type="KEGG" id="vg:26622362"/>
<protein>
    <submittedName>
        <fullName evidence="1">Uncharacterized protein</fullName>
    </submittedName>
</protein>
<dbReference type="Proteomes" id="UP000000944">
    <property type="component" value="Segment"/>
</dbReference>
<dbReference type="GeneID" id="26622362"/>
<dbReference type="OrthoDB" id="24686at10239"/>
<name>C7T233_9CAUD</name>
<accession>C7T233</accession>
<organism evidence="1 2">
    <name type="scientific">Lactococcus phage CB13</name>
    <dbReference type="NCBI Taxonomy" id="2898541"/>
    <lineage>
        <taxon>Viruses</taxon>
        <taxon>Duplodnaviria</taxon>
        <taxon>Heunggongvirae</taxon>
        <taxon>Uroviricota</taxon>
        <taxon>Caudoviricetes</taxon>
        <taxon>Skunavirus</taxon>
        <taxon>Skunavirus CB13</taxon>
    </lineage>
</organism>
<sequence>MSEKKYVVYYHEVKHKYICMNSLWFDINLQYVKPILYSDDYELIKEVTRGLNERL</sequence>
<proteinExistence type="predicted"/>
<reference evidence="1 2" key="1">
    <citation type="journal article" date="2009" name="Appl. Environ. Microbiol.">
        <title>Evolution of Lactococcus lactis phages within a cheese factory.</title>
        <authorList>
            <person name="Rousseau G.M."/>
            <person name="Moineau S."/>
        </authorList>
    </citation>
    <scope>NUCLEOTIDE SEQUENCE</scope>
</reference>
<evidence type="ECO:0000313" key="2">
    <source>
        <dbReference type="Proteomes" id="UP000000944"/>
    </source>
</evidence>